<name>A0A392WES1_9FABA</name>
<feature type="non-terminal residue" evidence="2">
    <location>
        <position position="42"/>
    </location>
</feature>
<dbReference type="AlphaFoldDB" id="A0A392WES1"/>
<organism evidence="2 3">
    <name type="scientific">Trifolium medium</name>
    <dbReference type="NCBI Taxonomy" id="97028"/>
    <lineage>
        <taxon>Eukaryota</taxon>
        <taxon>Viridiplantae</taxon>
        <taxon>Streptophyta</taxon>
        <taxon>Embryophyta</taxon>
        <taxon>Tracheophyta</taxon>
        <taxon>Spermatophyta</taxon>
        <taxon>Magnoliopsida</taxon>
        <taxon>eudicotyledons</taxon>
        <taxon>Gunneridae</taxon>
        <taxon>Pentapetalae</taxon>
        <taxon>rosids</taxon>
        <taxon>fabids</taxon>
        <taxon>Fabales</taxon>
        <taxon>Fabaceae</taxon>
        <taxon>Papilionoideae</taxon>
        <taxon>50 kb inversion clade</taxon>
        <taxon>NPAAA clade</taxon>
        <taxon>Hologalegina</taxon>
        <taxon>IRL clade</taxon>
        <taxon>Trifolieae</taxon>
        <taxon>Trifolium</taxon>
    </lineage>
</organism>
<proteinExistence type="predicted"/>
<feature type="compositionally biased region" description="Gly residues" evidence="1">
    <location>
        <begin position="33"/>
        <end position="42"/>
    </location>
</feature>
<evidence type="ECO:0000313" key="3">
    <source>
        <dbReference type="Proteomes" id="UP000265520"/>
    </source>
</evidence>
<dbReference type="EMBL" id="LXQA011432930">
    <property type="protein sequence ID" value="MCI97105.1"/>
    <property type="molecule type" value="Genomic_DNA"/>
</dbReference>
<dbReference type="Proteomes" id="UP000265520">
    <property type="component" value="Unassembled WGS sequence"/>
</dbReference>
<feature type="region of interest" description="Disordered" evidence="1">
    <location>
        <begin position="1"/>
        <end position="42"/>
    </location>
</feature>
<sequence length="42" mass="4068">MQVVVAGQRPVNAGSPVPARLPTAADRNFPATHGGGTAAGAV</sequence>
<accession>A0A392WES1</accession>
<comment type="caution">
    <text evidence="2">The sequence shown here is derived from an EMBL/GenBank/DDBJ whole genome shotgun (WGS) entry which is preliminary data.</text>
</comment>
<reference evidence="2 3" key="1">
    <citation type="journal article" date="2018" name="Front. Plant Sci.">
        <title>Red Clover (Trifolium pratense) and Zigzag Clover (T. medium) - A Picture of Genomic Similarities and Differences.</title>
        <authorList>
            <person name="Dluhosova J."/>
            <person name="Istvanek J."/>
            <person name="Nedelnik J."/>
            <person name="Repkova J."/>
        </authorList>
    </citation>
    <scope>NUCLEOTIDE SEQUENCE [LARGE SCALE GENOMIC DNA]</scope>
    <source>
        <strain evidence="3">cv. 10/8</strain>
        <tissue evidence="2">Leaf</tissue>
    </source>
</reference>
<evidence type="ECO:0000256" key="1">
    <source>
        <dbReference type="SAM" id="MobiDB-lite"/>
    </source>
</evidence>
<evidence type="ECO:0000313" key="2">
    <source>
        <dbReference type="EMBL" id="MCI97105.1"/>
    </source>
</evidence>
<keyword evidence="3" id="KW-1185">Reference proteome</keyword>
<protein>
    <submittedName>
        <fullName evidence="2">Uncharacterized protein</fullName>
    </submittedName>
</protein>